<accession>A0ACC0AM74</accession>
<dbReference type="EMBL" id="CM044705">
    <property type="protein sequence ID" value="KAI5661975.1"/>
    <property type="molecule type" value="Genomic_DNA"/>
</dbReference>
<evidence type="ECO:0000313" key="1">
    <source>
        <dbReference type="EMBL" id="KAI5661975.1"/>
    </source>
</evidence>
<keyword evidence="2" id="KW-1185">Reference proteome</keyword>
<protein>
    <submittedName>
        <fullName evidence="1">Uncharacterized protein</fullName>
    </submittedName>
</protein>
<dbReference type="Proteomes" id="UP001060085">
    <property type="component" value="Linkage Group LG05"/>
</dbReference>
<proteinExistence type="predicted"/>
<organism evidence="1 2">
    <name type="scientific">Catharanthus roseus</name>
    <name type="common">Madagascar periwinkle</name>
    <name type="synonym">Vinca rosea</name>
    <dbReference type="NCBI Taxonomy" id="4058"/>
    <lineage>
        <taxon>Eukaryota</taxon>
        <taxon>Viridiplantae</taxon>
        <taxon>Streptophyta</taxon>
        <taxon>Embryophyta</taxon>
        <taxon>Tracheophyta</taxon>
        <taxon>Spermatophyta</taxon>
        <taxon>Magnoliopsida</taxon>
        <taxon>eudicotyledons</taxon>
        <taxon>Gunneridae</taxon>
        <taxon>Pentapetalae</taxon>
        <taxon>asterids</taxon>
        <taxon>lamiids</taxon>
        <taxon>Gentianales</taxon>
        <taxon>Apocynaceae</taxon>
        <taxon>Rauvolfioideae</taxon>
        <taxon>Vinceae</taxon>
        <taxon>Catharanthinae</taxon>
        <taxon>Catharanthus</taxon>
    </lineage>
</organism>
<name>A0ACC0AM74_CATRO</name>
<sequence>MILQWKFAIIISILAFLSSSNAQRFDYPTANLSTTWINSISAPHSVNFTDGSQVRAILLRGSFGPKFACGFFCNGACDDGYLFAIFIVQTNSGSGITSPNIGFPPVVWSANRDNPVKINASLQLTSEGDLVLRDSDGTSVWSTNTSGRSVSGLNLTETGNLVLHDAKNSVIWQSFDYPTDVLVPEQILVSGQKLTASVSITNWTNGGLYSLLVTNEGFFAYIESNPPVTYYEQLIGGTTANKGPSYVKFRNGSVALYIHSSEPSNPDSFIPIPPASSAQYMRLEADGHLRLYEWNTGWQQVADILTGYLGDCNYPLVCGENGICSNGQCSCPRSRNASVSYFGQINDRQPNLGCSEVNPLTCNASRYHSFLELDDMTYFTFRTDIKNIDMNRCKEACLGNCSCKAAIFRYGSDPSGGDCYLPSEIFSMMNNQKDKTHYNSSIFMKVQLSPNASSASPPAISFPSKSRVPVIIGSTIGAFTLLVFLVALTVFRIRKKKDEVEEDYLDFVPGMPTRFTYEDLKTATQNFSTKLGEGGFGSVYQGSLEDGTKIAVKCLDGIGQVKKSFLAEVESIGNIHHVNLVRLIGFCAEKSHRLLVYEYMVNGSLEKWIYSGNREVFLDWKCRRKIVHDIAKGLAYLHEDCRQKILHLDIKPQNILLDEDFNAKLSDFGLSKLIGRDQSRVVTTMRGTPGYLAPEWLSSIITEKVDVYSFGVVVLEIMSGRKNFDLSQPEEQMHLLSLFKRKAEEGQLLDMIDKSSDDMQSNETEILHMMRVASWCLQSDYVKRPSMSVVVKVLEGLVDVDMNVDYGGLLNSHIPVRTKPLHIGSIRCGFYCKGNNTKNRCFFGVLTGNSYIHGVESIIQTPQLVWSPNGNKPVQANASLELAADGNLILRDADGTFIWSTSTGGRSVLGLKLTDLGNLVLFGRKNKVLWQSFDQPTDSLVLGQELLNGQRLTSGSLDSNSSQGKHFLAVENGILVGYINSNPPQVYSYTYLNESYEVTGSMLNPQNLSARFENGSFAGFEYYPTKAAQFLRLDLDGHLRVYAGTGFRWIVVADLLSGVGDCGYPMVCGKYGICSNAQCSCFQPANGDTSLFRPVYYLQANHGCFLANPINCDYNQHHYLLELQDISYFDIESNLYGHDIEMEECKKGCLKNCSCRAIVFSSEYDSSGKIQQLKNRCSLLNEVFSLRTRELYENQFVFVKLQNGSSLSSPESKSRHVIIIVGSSLGALLGFLFLVGACFIILGKVMKSEKIEEVHLDQVPGVLSRFSYEELRVVTDNFTNKLGEGGFGSVFQGTLKDGEKVAVKRLDGLNLAKKSFLAEVETIGSIHHVNLVTLIGFCAEKSYRLLVYKYMQNGSLDKWIFRRNSGNTLGWGQRMKIILDVAKGLAYLHEECWMKIVHLDIKPQNILLDENLDAKVSDFGLSKLIEKDQSQVVTTMRGTLGYMAPEWLSSFITEKVDVYSFGVMVLEILCGRKNLDKSQPEEQMHLLGLFKRKAEEGQLLDMIDKTSDDMQSNETEVLHMMRVASWCLQSDHVKRPSMSVVVKVLEGLVDVDMNVDYGGLLNPQIPVRTKFPHIGYEDTTPLFASGLSGPR</sequence>
<comment type="caution">
    <text evidence="1">The sequence shown here is derived from an EMBL/GenBank/DDBJ whole genome shotgun (WGS) entry which is preliminary data.</text>
</comment>
<evidence type="ECO:0000313" key="2">
    <source>
        <dbReference type="Proteomes" id="UP001060085"/>
    </source>
</evidence>
<reference evidence="2" key="1">
    <citation type="journal article" date="2023" name="Nat. Plants">
        <title>Single-cell RNA sequencing provides a high-resolution roadmap for understanding the multicellular compartmentation of specialized metabolism.</title>
        <authorList>
            <person name="Sun S."/>
            <person name="Shen X."/>
            <person name="Li Y."/>
            <person name="Li Y."/>
            <person name="Wang S."/>
            <person name="Li R."/>
            <person name="Zhang H."/>
            <person name="Shen G."/>
            <person name="Guo B."/>
            <person name="Wei J."/>
            <person name="Xu J."/>
            <person name="St-Pierre B."/>
            <person name="Chen S."/>
            <person name="Sun C."/>
        </authorList>
    </citation>
    <scope>NUCLEOTIDE SEQUENCE [LARGE SCALE GENOMIC DNA]</scope>
</reference>
<gene>
    <name evidence="1" type="ORF">M9H77_21298</name>
</gene>